<feature type="binding site" evidence="8">
    <location>
        <position position="150"/>
    </location>
    <ligand>
        <name>ATP</name>
        <dbReference type="ChEBI" id="CHEBI:30616"/>
    </ligand>
</feature>
<evidence type="ECO:0000256" key="7">
    <source>
        <dbReference type="ARBA" id="ARBA00023125"/>
    </source>
</evidence>
<dbReference type="InterPro" id="IPR003593">
    <property type="entry name" value="AAA+_ATPase"/>
</dbReference>
<evidence type="ECO:0000259" key="14">
    <source>
        <dbReference type="SMART" id="SM00760"/>
    </source>
</evidence>
<evidence type="ECO:0000256" key="2">
    <source>
        <dbReference type="ARBA" id="ARBA00022490"/>
    </source>
</evidence>
<evidence type="ECO:0000259" key="13">
    <source>
        <dbReference type="SMART" id="SM00382"/>
    </source>
</evidence>
<keyword evidence="2 8" id="KW-0963">Cytoplasm</keyword>
<evidence type="ECO:0000256" key="8">
    <source>
        <dbReference type="HAMAP-Rule" id="MF_00377"/>
    </source>
</evidence>
<dbReference type="Gene3D" id="1.10.8.60">
    <property type="match status" value="1"/>
</dbReference>
<dbReference type="Pfam" id="PF11638">
    <property type="entry name" value="DnaA_N"/>
    <property type="match status" value="1"/>
</dbReference>
<dbReference type="PRINTS" id="PR00051">
    <property type="entry name" value="DNAA"/>
</dbReference>
<evidence type="ECO:0000313" key="15">
    <source>
        <dbReference type="EMBL" id="TDY60857.1"/>
    </source>
</evidence>
<feature type="domain" description="AAA+ ATPase" evidence="13">
    <location>
        <begin position="139"/>
        <end position="270"/>
    </location>
</feature>
<keyword evidence="3 8" id="KW-0235">DNA replication</keyword>
<dbReference type="PANTHER" id="PTHR30050:SF2">
    <property type="entry name" value="CHROMOSOMAL REPLICATION INITIATOR PROTEIN DNAA"/>
    <property type="match status" value="1"/>
</dbReference>
<dbReference type="Proteomes" id="UP000295066">
    <property type="component" value="Unassembled WGS sequence"/>
</dbReference>
<keyword evidence="4 8" id="KW-0547">Nucleotide-binding</keyword>
<dbReference type="InterPro" id="IPR038454">
    <property type="entry name" value="DnaA_N_sf"/>
</dbReference>
<dbReference type="PANTHER" id="PTHR30050">
    <property type="entry name" value="CHROMOSOMAL REPLICATION INITIATOR PROTEIN DNAA"/>
    <property type="match status" value="1"/>
</dbReference>
<feature type="compositionally biased region" description="Basic and acidic residues" evidence="12">
    <location>
        <begin position="82"/>
        <end position="91"/>
    </location>
</feature>
<dbReference type="SUPFAM" id="SSF52540">
    <property type="entry name" value="P-loop containing nucleoside triphosphate hydrolases"/>
    <property type="match status" value="1"/>
</dbReference>
<comment type="function">
    <text evidence="8 10">Plays an essential role in the initiation and regulation of chromosomal replication. ATP-DnaA binds to the origin of replication (oriC) to initiate formation of the DNA replication initiation complex once per cell cycle. Binds the DnaA box (a 9 base pair repeat at the origin) and separates the double-stranded (ds)DNA. Forms a right-handed helical filament on oriC DNA; dsDNA binds to the exterior of the filament while single-stranded (ss)DNA is stabiized in the filament's interior. The ATP-DnaA-oriC complex binds and stabilizes one strand of the AT-rich DNA unwinding element (DUE), permitting loading of DNA polymerase. After initiation quickly degrades to an ADP-DnaA complex that is not apt for DNA replication. Binds acidic phospholipids.</text>
</comment>
<comment type="similarity">
    <text evidence="1 8 11">Belongs to the DnaA family.</text>
</comment>
<dbReference type="Pfam" id="PF08299">
    <property type="entry name" value="Bac_DnaA_C"/>
    <property type="match status" value="1"/>
</dbReference>
<dbReference type="SMART" id="SM00760">
    <property type="entry name" value="Bac_DnaA_C"/>
    <property type="match status" value="1"/>
</dbReference>
<keyword evidence="5 8" id="KW-0067">ATP-binding</keyword>
<dbReference type="Pfam" id="PF00308">
    <property type="entry name" value="Bac_DnaA"/>
    <property type="match status" value="1"/>
</dbReference>
<dbReference type="EMBL" id="SORI01000007">
    <property type="protein sequence ID" value="TDY60857.1"/>
    <property type="molecule type" value="Genomic_DNA"/>
</dbReference>
<feature type="region of interest" description="Domain III, AAA+ region" evidence="8">
    <location>
        <begin position="106"/>
        <end position="322"/>
    </location>
</feature>
<keyword evidence="6 8" id="KW-0446">Lipid-binding</keyword>
<feature type="region of interest" description="Domain I, interacts with DnaA modulators" evidence="8">
    <location>
        <begin position="1"/>
        <end position="96"/>
    </location>
</feature>
<feature type="domain" description="Chromosomal replication initiator DnaA C-terminal" evidence="14">
    <location>
        <begin position="351"/>
        <end position="420"/>
    </location>
</feature>
<feature type="binding site" evidence="8">
    <location>
        <position position="153"/>
    </location>
    <ligand>
        <name>ATP</name>
        <dbReference type="ChEBI" id="CHEBI:30616"/>
    </ligand>
</feature>
<dbReference type="InterPro" id="IPR013159">
    <property type="entry name" value="DnaA_C"/>
</dbReference>
<dbReference type="GO" id="GO:0006270">
    <property type="term" value="P:DNA replication initiation"/>
    <property type="evidence" value="ECO:0007669"/>
    <property type="project" value="UniProtKB-UniRule"/>
</dbReference>
<dbReference type="InterPro" id="IPR013317">
    <property type="entry name" value="DnaA_dom"/>
</dbReference>
<evidence type="ECO:0000256" key="4">
    <source>
        <dbReference type="ARBA" id="ARBA00022741"/>
    </source>
</evidence>
<dbReference type="Gene3D" id="3.30.300.180">
    <property type="match status" value="1"/>
</dbReference>
<dbReference type="FunFam" id="1.10.8.60:FF:000003">
    <property type="entry name" value="Chromosomal replication initiator protein DnaA"/>
    <property type="match status" value="1"/>
</dbReference>
<evidence type="ECO:0000256" key="6">
    <source>
        <dbReference type="ARBA" id="ARBA00023121"/>
    </source>
</evidence>
<keyword evidence="7 8" id="KW-0238">DNA-binding</keyword>
<dbReference type="InterPro" id="IPR010921">
    <property type="entry name" value="Trp_repressor/repl_initiator"/>
</dbReference>
<evidence type="ECO:0000256" key="3">
    <source>
        <dbReference type="ARBA" id="ARBA00022705"/>
    </source>
</evidence>
<evidence type="ECO:0000256" key="5">
    <source>
        <dbReference type="ARBA" id="ARBA00022840"/>
    </source>
</evidence>
<feature type="region of interest" description="Disordered" evidence="12">
    <location>
        <begin position="82"/>
        <end position="103"/>
    </location>
</feature>
<dbReference type="FunFam" id="3.40.50.300:FF:000150">
    <property type="entry name" value="Chromosomal replication initiator protein DnaA"/>
    <property type="match status" value="1"/>
</dbReference>
<accession>A0A4R8M9W5</accession>
<reference evidence="15 16" key="1">
    <citation type="submission" date="2019-03" db="EMBL/GenBank/DDBJ databases">
        <title>Genomic Encyclopedia of Type Strains, Phase IV (KMG-IV): sequencing the most valuable type-strain genomes for metagenomic binning, comparative biology and taxonomic classification.</title>
        <authorList>
            <person name="Goeker M."/>
        </authorList>
    </citation>
    <scope>NUCLEOTIDE SEQUENCE [LARGE SCALE GENOMIC DNA]</scope>
    <source>
        <strain evidence="15 16">DSM 25964</strain>
    </source>
</reference>
<protein>
    <recommendedName>
        <fullName evidence="8 9">Chromosomal replication initiator protein DnaA</fullName>
    </recommendedName>
</protein>
<evidence type="ECO:0000256" key="1">
    <source>
        <dbReference type="ARBA" id="ARBA00006583"/>
    </source>
</evidence>
<evidence type="ECO:0000256" key="9">
    <source>
        <dbReference type="NCBIfam" id="TIGR00362"/>
    </source>
</evidence>
<proteinExistence type="inferred from homology"/>
<dbReference type="HAMAP" id="MF_00377">
    <property type="entry name" value="DnaA_bact"/>
    <property type="match status" value="1"/>
</dbReference>
<feature type="binding site" evidence="8">
    <location>
        <position position="152"/>
    </location>
    <ligand>
        <name>ATP</name>
        <dbReference type="ChEBI" id="CHEBI:30616"/>
    </ligand>
</feature>
<comment type="subunit">
    <text evidence="8">Oligomerizes as a right-handed, spiral filament on DNA at oriC.</text>
</comment>
<evidence type="ECO:0000256" key="12">
    <source>
        <dbReference type="SAM" id="MobiDB-lite"/>
    </source>
</evidence>
<gene>
    <name evidence="8" type="primary">dnaA</name>
    <name evidence="15" type="ORF">C8D99_10764</name>
</gene>
<dbReference type="GO" id="GO:0008289">
    <property type="term" value="F:lipid binding"/>
    <property type="evidence" value="ECO:0007669"/>
    <property type="project" value="UniProtKB-KW"/>
</dbReference>
<organism evidence="15 16">
    <name type="scientific">Aminivibrio pyruvatiphilus</name>
    <dbReference type="NCBI Taxonomy" id="1005740"/>
    <lineage>
        <taxon>Bacteria</taxon>
        <taxon>Thermotogati</taxon>
        <taxon>Synergistota</taxon>
        <taxon>Synergistia</taxon>
        <taxon>Synergistales</taxon>
        <taxon>Aminobacteriaceae</taxon>
        <taxon>Aminivibrio</taxon>
    </lineage>
</organism>
<keyword evidence="16" id="KW-1185">Reference proteome</keyword>
<feature type="region of interest" description="Domain IV, binds dsDNA" evidence="8">
    <location>
        <begin position="323"/>
        <end position="441"/>
    </location>
</feature>
<dbReference type="InterPro" id="IPR020591">
    <property type="entry name" value="Chromosome_initiator_DnaA-like"/>
</dbReference>
<comment type="domain">
    <text evidence="8">Domain I is involved in oligomerization and binding regulators, domain II is flexibile and of varying length in different bacteria, domain III forms the AAA+ region, while domain IV binds dsDNA.</text>
</comment>
<sequence length="441" mass="49666">MEKDLNRLWEEILAEASQSLPAGTADLWLKTCIPTDLVEGSLVLDVPNVFVKEQISSRFLKDLVRICRETGKSDDIELRVGSETKKDEQKRAQKAASGGSAESRGGLNQGYLFNSFVVGKSNRLAHAASLAVAETPGEAYNPLFIWGGVGLGKTHLMHAIGHYVLDRNPNHKVTYVSSEKFINEFIQSIKNNKTQEFKSKYRSVDILLIDDIQFLGNKGSSQEEFFHTFNQLHTSKKQIVICSDRPPKDIQSIEDRLVSRFEWGLVTDIQSPDLETRIAILQKKAQLRRYDIPDEVINFLAVNIPSNIRELEGALNRVVACAELSSEPITEENTGEWLKDVIRKDIRGPVSVDAIQHATAEFFSMSVDDLLSAKRTSDLALARQIAMFLCRKLTEVSLQQIGLSFRKKDHTTVLHAHRKISQMVKEQPRIRQIVDTIEGKL</sequence>
<comment type="caution">
    <text evidence="15">The sequence shown here is derived from an EMBL/GenBank/DDBJ whole genome shotgun (WGS) entry which is preliminary data.</text>
</comment>
<dbReference type="GO" id="GO:0006275">
    <property type="term" value="P:regulation of DNA replication"/>
    <property type="evidence" value="ECO:0007669"/>
    <property type="project" value="UniProtKB-UniRule"/>
</dbReference>
<dbReference type="InterPro" id="IPR027417">
    <property type="entry name" value="P-loop_NTPase"/>
</dbReference>
<dbReference type="GO" id="GO:0005524">
    <property type="term" value="F:ATP binding"/>
    <property type="evidence" value="ECO:0007669"/>
    <property type="project" value="UniProtKB-UniRule"/>
</dbReference>
<dbReference type="AlphaFoldDB" id="A0A4R8M9W5"/>
<dbReference type="GO" id="GO:0005737">
    <property type="term" value="C:cytoplasm"/>
    <property type="evidence" value="ECO:0007669"/>
    <property type="project" value="UniProtKB-SubCell"/>
</dbReference>
<dbReference type="CDD" id="cd00009">
    <property type="entry name" value="AAA"/>
    <property type="match status" value="1"/>
</dbReference>
<dbReference type="OrthoDB" id="9807019at2"/>
<dbReference type="SMART" id="SM00382">
    <property type="entry name" value="AAA"/>
    <property type="match status" value="1"/>
</dbReference>
<dbReference type="NCBIfam" id="TIGR00362">
    <property type="entry name" value="DnaA"/>
    <property type="match status" value="1"/>
</dbReference>
<evidence type="ECO:0000256" key="11">
    <source>
        <dbReference type="RuleBase" id="RU004227"/>
    </source>
</evidence>
<name>A0A4R8M9W5_9BACT</name>
<dbReference type="Gene3D" id="1.10.1750.10">
    <property type="match status" value="1"/>
</dbReference>
<dbReference type="CDD" id="cd06571">
    <property type="entry name" value="Bac_DnaA_C"/>
    <property type="match status" value="1"/>
</dbReference>
<dbReference type="GO" id="GO:0003688">
    <property type="term" value="F:DNA replication origin binding"/>
    <property type="evidence" value="ECO:0007669"/>
    <property type="project" value="UniProtKB-UniRule"/>
</dbReference>
<comment type="subcellular location">
    <subcellularLocation>
        <location evidence="8">Cytoplasm</location>
    </subcellularLocation>
</comment>
<feature type="binding site" evidence="8">
    <location>
        <position position="154"/>
    </location>
    <ligand>
        <name>ATP</name>
        <dbReference type="ChEBI" id="CHEBI:30616"/>
    </ligand>
</feature>
<dbReference type="Gene3D" id="3.40.50.300">
    <property type="entry name" value="P-loop containing nucleotide triphosphate hydrolases"/>
    <property type="match status" value="1"/>
</dbReference>
<dbReference type="InterPro" id="IPR024633">
    <property type="entry name" value="DnaA_N_dom"/>
</dbReference>
<evidence type="ECO:0000256" key="10">
    <source>
        <dbReference type="RuleBase" id="RU000577"/>
    </source>
</evidence>
<dbReference type="InterPro" id="IPR001957">
    <property type="entry name" value="Chromosome_initiator_DnaA"/>
</dbReference>
<comment type="caution">
    <text evidence="8">Lacks conserved residue(s) required for the propagation of feature annotation.</text>
</comment>
<dbReference type="SUPFAM" id="SSF48295">
    <property type="entry name" value="TrpR-like"/>
    <property type="match status" value="1"/>
</dbReference>
<evidence type="ECO:0000313" key="16">
    <source>
        <dbReference type="Proteomes" id="UP000295066"/>
    </source>
</evidence>
<dbReference type="GO" id="GO:0005886">
    <property type="term" value="C:plasma membrane"/>
    <property type="evidence" value="ECO:0007669"/>
    <property type="project" value="TreeGrafter"/>
</dbReference>